<dbReference type="EMBL" id="AZAJ01000001">
    <property type="protein sequence ID" value="ETA67552.1"/>
    <property type="molecule type" value="Genomic_DNA"/>
</dbReference>
<sequence>MDSGQSKFGHQIETGSKTRLEIDAREGLGIDKNDIGDTINQYMNLAYKVDESPANNLIEEVEIFFADGVH</sequence>
<dbReference type="AlphaFoldDB" id="W9DV79"/>
<accession>W9DV79</accession>
<evidence type="ECO:0000313" key="2">
    <source>
        <dbReference type="Proteomes" id="UP000019483"/>
    </source>
</evidence>
<keyword evidence="2" id="KW-1185">Reference proteome</keyword>
<protein>
    <submittedName>
        <fullName evidence="1">Uncharacterized protein</fullName>
    </submittedName>
</protein>
<reference evidence="1 2" key="1">
    <citation type="submission" date="2013-08" db="EMBL/GenBank/DDBJ databases">
        <authorList>
            <consortium name="DOE Joint Genome Institute"/>
            <person name="Eisen J."/>
            <person name="Huntemann M."/>
            <person name="Han J."/>
            <person name="Chen A."/>
            <person name="Kyrpides N."/>
            <person name="Mavromatis K."/>
            <person name="Markowitz V."/>
            <person name="Palaniappan K."/>
            <person name="Ivanova N."/>
            <person name="Schaumberg A."/>
            <person name="Pati A."/>
            <person name="Liolios K."/>
            <person name="Nordberg H.P."/>
            <person name="Cantor M.N."/>
            <person name="Hua S.X."/>
            <person name="Woyke T."/>
        </authorList>
    </citation>
    <scope>NUCLEOTIDE SEQUENCE [LARGE SCALE GENOMIC DNA]</scope>
    <source>
        <strain evidence="1 2">DSM 2278</strain>
    </source>
</reference>
<dbReference type="Proteomes" id="UP000019483">
    <property type="component" value="Unassembled WGS sequence"/>
</dbReference>
<name>W9DV79_METTI</name>
<organism evidence="1 2">
    <name type="scientific">Methanolobus tindarius DSM 2278</name>
    <dbReference type="NCBI Taxonomy" id="1090322"/>
    <lineage>
        <taxon>Archaea</taxon>
        <taxon>Methanobacteriati</taxon>
        <taxon>Methanobacteriota</taxon>
        <taxon>Stenosarchaea group</taxon>
        <taxon>Methanomicrobia</taxon>
        <taxon>Methanosarcinales</taxon>
        <taxon>Methanosarcinaceae</taxon>
        <taxon>Methanolobus</taxon>
    </lineage>
</organism>
<gene>
    <name evidence="1" type="ORF">MettiDRAFT_0979</name>
</gene>
<evidence type="ECO:0000313" key="1">
    <source>
        <dbReference type="EMBL" id="ETA67552.1"/>
    </source>
</evidence>
<comment type="caution">
    <text evidence="1">The sequence shown here is derived from an EMBL/GenBank/DDBJ whole genome shotgun (WGS) entry which is preliminary data.</text>
</comment>
<dbReference type="STRING" id="1090322.MettiDRAFT_0979"/>
<proteinExistence type="predicted"/>